<dbReference type="EMBL" id="WBMT01000021">
    <property type="protein sequence ID" value="KAB2342633.1"/>
    <property type="molecule type" value="Genomic_DNA"/>
</dbReference>
<feature type="signal peptide" evidence="2">
    <location>
        <begin position="1"/>
        <end position="31"/>
    </location>
</feature>
<sequence>MMRMHLAAVAAVAALAGAAAGYLLSPLPGTAGTEHVSFAPVKTRHVALNMPAHDRAKAAALGYDLFDVDPDEGEIASLPKGSQALVWVGNTTCGGFGMTEDAFADTVRRLARNPRVYGWYLSDEPNPAECPDIVAQIRRRADVIHRYAPGQKAFASLTDWTMTPLRPSATHLDLIGLDPYPCRTDDRGCDLRAIDRMVGQAVKAGFPKSMMVPVFQTFGQSCNQGERNWRLPTAGQLRSILERWNALLPTPAFDISYSWGRQSEWACPTLADSPALQAVMKEHNNRRLGPAPNAPAPPPRNVPPAPATPPRDAPPAPPRAPAETPSPCTTVS</sequence>
<keyword evidence="4" id="KW-1185">Reference proteome</keyword>
<feature type="chain" id="PRO_5026208836" description="SGNH/GDSL hydrolase family protein" evidence="2">
    <location>
        <begin position="32"/>
        <end position="332"/>
    </location>
</feature>
<evidence type="ECO:0008006" key="5">
    <source>
        <dbReference type="Google" id="ProtNLM"/>
    </source>
</evidence>
<organism evidence="3 4">
    <name type="scientific">Actinomadura rudentiformis</name>
    <dbReference type="NCBI Taxonomy" id="359158"/>
    <lineage>
        <taxon>Bacteria</taxon>
        <taxon>Bacillati</taxon>
        <taxon>Actinomycetota</taxon>
        <taxon>Actinomycetes</taxon>
        <taxon>Streptosporangiales</taxon>
        <taxon>Thermomonosporaceae</taxon>
        <taxon>Actinomadura</taxon>
    </lineage>
</organism>
<feature type="compositionally biased region" description="Low complexity" evidence="1">
    <location>
        <begin position="321"/>
        <end position="332"/>
    </location>
</feature>
<evidence type="ECO:0000256" key="2">
    <source>
        <dbReference type="SAM" id="SignalP"/>
    </source>
</evidence>
<dbReference type="RefSeq" id="WP_151566641.1">
    <property type="nucleotide sequence ID" value="NZ_WBMT01000021.1"/>
</dbReference>
<reference evidence="3 4" key="1">
    <citation type="submission" date="2019-09" db="EMBL/GenBank/DDBJ databases">
        <title>Actinomadura physcomitrii sp. nov., a novel actinomycete isolated from moss [Physcomitrium sphaericum (Ludw) Fuernr].</title>
        <authorList>
            <person name="Zhuang X."/>
            <person name="Liu C."/>
        </authorList>
    </citation>
    <scope>NUCLEOTIDE SEQUENCE [LARGE SCALE GENOMIC DNA]</scope>
    <source>
        <strain evidence="3 4">HMC1</strain>
    </source>
</reference>
<dbReference type="SUPFAM" id="SSF51445">
    <property type="entry name" value="(Trans)glycosidases"/>
    <property type="match status" value="1"/>
</dbReference>
<dbReference type="OrthoDB" id="3817502at2"/>
<proteinExistence type="predicted"/>
<name>A0A6H9YIY4_9ACTN</name>
<comment type="caution">
    <text evidence="3">The sequence shown here is derived from an EMBL/GenBank/DDBJ whole genome shotgun (WGS) entry which is preliminary data.</text>
</comment>
<feature type="region of interest" description="Disordered" evidence="1">
    <location>
        <begin position="286"/>
        <end position="332"/>
    </location>
</feature>
<accession>A0A6H9YIY4</accession>
<evidence type="ECO:0000256" key="1">
    <source>
        <dbReference type="SAM" id="MobiDB-lite"/>
    </source>
</evidence>
<evidence type="ECO:0000313" key="4">
    <source>
        <dbReference type="Proteomes" id="UP000468735"/>
    </source>
</evidence>
<dbReference type="Proteomes" id="UP000468735">
    <property type="component" value="Unassembled WGS sequence"/>
</dbReference>
<evidence type="ECO:0000313" key="3">
    <source>
        <dbReference type="EMBL" id="KAB2342633.1"/>
    </source>
</evidence>
<keyword evidence="2" id="KW-0732">Signal</keyword>
<protein>
    <recommendedName>
        <fullName evidence="5">SGNH/GDSL hydrolase family protein</fullName>
    </recommendedName>
</protein>
<feature type="compositionally biased region" description="Pro residues" evidence="1">
    <location>
        <begin position="292"/>
        <end position="320"/>
    </location>
</feature>
<dbReference type="InterPro" id="IPR017853">
    <property type="entry name" value="GH"/>
</dbReference>
<gene>
    <name evidence="3" type="ORF">F8566_36935</name>
</gene>
<dbReference type="AlphaFoldDB" id="A0A6H9YIY4"/>